<dbReference type="Proteomes" id="UP000712281">
    <property type="component" value="Unassembled WGS sequence"/>
</dbReference>
<comment type="subcellular location">
    <subcellularLocation>
        <location evidence="1">Cell membrane</location>
        <topology evidence="1">Single-pass membrane protein</topology>
    </subcellularLocation>
</comment>
<sequence>GFLYGQNTTKGGYSGPGGYNTQQQQSNTGNSFGSQRGYTQSGSTPDSAVMGSGQTHFAYEELMEITQGFAKQNILGEGGFGCVYKGKLQDGKLVAVKQLKVGSGQGDREFKAEVEIISRVHHRHLVSLVGYCISDVQRLLIYEYVPNQTLEHHLHGKGRPVLDWARRVRIAIGSAKGLAYLHEDCHPKIIHRDIKSANILLDDEFEAQAIKTIILVADFGLAKLSDSTQTHVSTRVMGTFGYLAPEYAQSGKLTDRSDVFSFGVVLLELITGRKPVDQYMPLGEESLVEWARPLLHKAIETGDFSDLVDRRLEKHYVENEVFRMIETAAACVRHSGPKRPRMAQIIFLCDEDNEELHLQILTGAGPFFPPPFLLSNPNSMSPPFRPEGLLIGPGRFISNPSSKSSPLCLGSRSTGLISRLFFEDGFSCFEALLLFLWSLRPRLHSLPNTQASAARIRMAARTMNAVPNEPLEREDEGGAYEEVDDGYTMRGCWNCCC</sequence>
<gene>
    <name evidence="18" type="ORF">F2Q68_00008769</name>
</gene>
<reference evidence="18" key="1">
    <citation type="submission" date="2019-12" db="EMBL/GenBank/DDBJ databases">
        <title>Genome sequencing and annotation of Brassica cretica.</title>
        <authorList>
            <person name="Studholme D.J."/>
            <person name="Sarris P.F."/>
        </authorList>
    </citation>
    <scope>NUCLEOTIDE SEQUENCE</scope>
    <source>
        <strain evidence="18">PFS-001/15</strain>
        <tissue evidence="18">Leaf</tissue>
    </source>
</reference>
<evidence type="ECO:0000256" key="4">
    <source>
        <dbReference type="ARBA" id="ARBA00022527"/>
    </source>
</evidence>
<dbReference type="EC" id="2.7.11.1" evidence="2"/>
<evidence type="ECO:0000256" key="7">
    <source>
        <dbReference type="ARBA" id="ARBA00022741"/>
    </source>
</evidence>
<evidence type="ECO:0000256" key="14">
    <source>
        <dbReference type="PROSITE-ProRule" id="PRU10141"/>
    </source>
</evidence>
<feature type="non-terminal residue" evidence="18">
    <location>
        <position position="1"/>
    </location>
</feature>
<dbReference type="PANTHER" id="PTHR47982">
    <property type="entry name" value="PROLINE-RICH RECEPTOR-LIKE PROTEIN KINASE PERK4"/>
    <property type="match status" value="1"/>
</dbReference>
<dbReference type="InterPro" id="IPR000719">
    <property type="entry name" value="Prot_kinase_dom"/>
</dbReference>
<evidence type="ECO:0000256" key="16">
    <source>
        <dbReference type="SAM" id="MobiDB-lite"/>
    </source>
</evidence>
<evidence type="ECO:0000256" key="2">
    <source>
        <dbReference type="ARBA" id="ARBA00012513"/>
    </source>
</evidence>
<feature type="compositionally biased region" description="Polar residues" evidence="16">
    <location>
        <begin position="36"/>
        <end position="46"/>
    </location>
</feature>
<feature type="compositionally biased region" description="Polar residues" evidence="16">
    <location>
        <begin position="1"/>
        <end position="11"/>
    </location>
</feature>
<proteinExistence type="inferred from homology"/>
<keyword evidence="7 14" id="KW-0547">Nucleotide-binding</keyword>
<keyword evidence="4 15" id="KW-0723">Serine/threonine-protein kinase</keyword>
<dbReference type="GO" id="GO:0005524">
    <property type="term" value="F:ATP binding"/>
    <property type="evidence" value="ECO:0007669"/>
    <property type="project" value="UniProtKB-UniRule"/>
</dbReference>
<keyword evidence="6" id="KW-0812">Transmembrane</keyword>
<dbReference type="InterPro" id="IPR008271">
    <property type="entry name" value="Ser/Thr_kinase_AS"/>
</dbReference>
<evidence type="ECO:0000256" key="12">
    <source>
        <dbReference type="ARBA" id="ARBA00047899"/>
    </source>
</evidence>
<comment type="caution">
    <text evidence="18">The sequence shown here is derived from an EMBL/GenBank/DDBJ whole genome shotgun (WGS) entry which is preliminary data.</text>
</comment>
<dbReference type="InterPro" id="IPR001245">
    <property type="entry name" value="Ser-Thr/Tyr_kinase_cat_dom"/>
</dbReference>
<dbReference type="Gene3D" id="1.10.510.10">
    <property type="entry name" value="Transferase(Phosphotransferase) domain 1"/>
    <property type="match status" value="1"/>
</dbReference>
<evidence type="ECO:0000256" key="5">
    <source>
        <dbReference type="ARBA" id="ARBA00022679"/>
    </source>
</evidence>
<comment type="catalytic activity">
    <reaction evidence="13">
        <text>L-seryl-[protein] + ATP = O-phospho-L-seryl-[protein] + ADP + H(+)</text>
        <dbReference type="Rhea" id="RHEA:17989"/>
        <dbReference type="Rhea" id="RHEA-COMP:9863"/>
        <dbReference type="Rhea" id="RHEA-COMP:11604"/>
        <dbReference type="ChEBI" id="CHEBI:15378"/>
        <dbReference type="ChEBI" id="CHEBI:29999"/>
        <dbReference type="ChEBI" id="CHEBI:30616"/>
        <dbReference type="ChEBI" id="CHEBI:83421"/>
        <dbReference type="ChEBI" id="CHEBI:456216"/>
        <dbReference type="EC" id="2.7.11.1"/>
    </reaction>
</comment>
<evidence type="ECO:0000256" key="15">
    <source>
        <dbReference type="RuleBase" id="RU000304"/>
    </source>
</evidence>
<dbReference type="SMART" id="SM00220">
    <property type="entry name" value="S_TKc"/>
    <property type="match status" value="1"/>
</dbReference>
<keyword evidence="9 14" id="KW-0067">ATP-binding</keyword>
<dbReference type="FunFam" id="3.30.200.20:FF:000212">
    <property type="entry name" value="Proline-rich receptor-like protein kinase PERK8"/>
    <property type="match status" value="1"/>
</dbReference>
<dbReference type="AlphaFoldDB" id="A0A8S9KRH6"/>
<dbReference type="InterPro" id="IPR011009">
    <property type="entry name" value="Kinase-like_dom_sf"/>
</dbReference>
<keyword evidence="8" id="KW-0418">Kinase</keyword>
<evidence type="ECO:0000256" key="3">
    <source>
        <dbReference type="ARBA" id="ARBA00022475"/>
    </source>
</evidence>
<dbReference type="EMBL" id="QGKW02000717">
    <property type="protein sequence ID" value="KAF2596672.1"/>
    <property type="molecule type" value="Genomic_DNA"/>
</dbReference>
<evidence type="ECO:0000256" key="6">
    <source>
        <dbReference type="ARBA" id="ARBA00022692"/>
    </source>
</evidence>
<evidence type="ECO:0000259" key="17">
    <source>
        <dbReference type="PROSITE" id="PS50011"/>
    </source>
</evidence>
<dbReference type="PROSITE" id="PS50011">
    <property type="entry name" value="PROTEIN_KINASE_DOM"/>
    <property type="match status" value="1"/>
</dbReference>
<evidence type="ECO:0000313" key="19">
    <source>
        <dbReference type="Proteomes" id="UP000712281"/>
    </source>
</evidence>
<evidence type="ECO:0000256" key="11">
    <source>
        <dbReference type="ARBA" id="ARBA00023136"/>
    </source>
</evidence>
<name>A0A8S9KRH6_BRACR</name>
<dbReference type="PROSITE" id="PS00108">
    <property type="entry name" value="PROTEIN_KINASE_ST"/>
    <property type="match status" value="1"/>
</dbReference>
<dbReference type="InterPro" id="IPR017441">
    <property type="entry name" value="Protein_kinase_ATP_BS"/>
</dbReference>
<evidence type="ECO:0000256" key="9">
    <source>
        <dbReference type="ARBA" id="ARBA00022840"/>
    </source>
</evidence>
<dbReference type="Pfam" id="PF07714">
    <property type="entry name" value="PK_Tyr_Ser-Thr"/>
    <property type="match status" value="1"/>
</dbReference>
<dbReference type="InterPro" id="IPR047117">
    <property type="entry name" value="PERK1-13-like"/>
</dbReference>
<dbReference type="FunFam" id="1.10.510.10:FF:000173">
    <property type="entry name" value="proline-rich receptor-like protein kinase PERK8"/>
    <property type="match status" value="1"/>
</dbReference>
<dbReference type="PROSITE" id="PS00107">
    <property type="entry name" value="PROTEIN_KINASE_ATP"/>
    <property type="match status" value="1"/>
</dbReference>
<dbReference type="PANTHER" id="PTHR47982:SF44">
    <property type="entry name" value="PROLINE-RICH RECEPTOR-LIKE PROTEIN KINASE PERK13-RELATED"/>
    <property type="match status" value="1"/>
</dbReference>
<keyword evidence="3" id="KW-1003">Cell membrane</keyword>
<evidence type="ECO:0000256" key="10">
    <source>
        <dbReference type="ARBA" id="ARBA00022989"/>
    </source>
</evidence>
<accession>A0A8S9KRH6</accession>
<feature type="compositionally biased region" description="Low complexity" evidence="16">
    <location>
        <begin position="19"/>
        <end position="35"/>
    </location>
</feature>
<evidence type="ECO:0000313" key="18">
    <source>
        <dbReference type="EMBL" id="KAF2596672.1"/>
    </source>
</evidence>
<dbReference type="GO" id="GO:0005886">
    <property type="term" value="C:plasma membrane"/>
    <property type="evidence" value="ECO:0007669"/>
    <property type="project" value="UniProtKB-SubCell"/>
</dbReference>
<dbReference type="Gene3D" id="3.30.200.20">
    <property type="entry name" value="Phosphorylase Kinase, domain 1"/>
    <property type="match status" value="1"/>
</dbReference>
<keyword evidence="5" id="KW-0808">Transferase</keyword>
<organism evidence="18 19">
    <name type="scientific">Brassica cretica</name>
    <name type="common">Mustard</name>
    <dbReference type="NCBI Taxonomy" id="69181"/>
    <lineage>
        <taxon>Eukaryota</taxon>
        <taxon>Viridiplantae</taxon>
        <taxon>Streptophyta</taxon>
        <taxon>Embryophyta</taxon>
        <taxon>Tracheophyta</taxon>
        <taxon>Spermatophyta</taxon>
        <taxon>Magnoliopsida</taxon>
        <taxon>eudicotyledons</taxon>
        <taxon>Gunneridae</taxon>
        <taxon>Pentapetalae</taxon>
        <taxon>rosids</taxon>
        <taxon>malvids</taxon>
        <taxon>Brassicales</taxon>
        <taxon>Brassicaceae</taxon>
        <taxon>Brassiceae</taxon>
        <taxon>Brassica</taxon>
    </lineage>
</organism>
<comment type="similarity">
    <text evidence="15">Belongs to the protein kinase superfamily.</text>
</comment>
<protein>
    <recommendedName>
        <fullName evidence="2">non-specific serine/threonine protein kinase</fullName>
        <ecNumber evidence="2">2.7.11.1</ecNumber>
    </recommendedName>
</protein>
<feature type="region of interest" description="Disordered" evidence="16">
    <location>
        <begin position="1"/>
        <end position="50"/>
    </location>
</feature>
<dbReference type="GO" id="GO:0004674">
    <property type="term" value="F:protein serine/threonine kinase activity"/>
    <property type="evidence" value="ECO:0007669"/>
    <property type="project" value="UniProtKB-KW"/>
</dbReference>
<feature type="binding site" evidence="14">
    <location>
        <position position="97"/>
    </location>
    <ligand>
        <name>ATP</name>
        <dbReference type="ChEBI" id="CHEBI:30616"/>
    </ligand>
</feature>
<keyword evidence="11" id="KW-0472">Membrane</keyword>
<evidence type="ECO:0000256" key="1">
    <source>
        <dbReference type="ARBA" id="ARBA00004162"/>
    </source>
</evidence>
<evidence type="ECO:0000256" key="8">
    <source>
        <dbReference type="ARBA" id="ARBA00022777"/>
    </source>
</evidence>
<keyword evidence="10" id="KW-1133">Transmembrane helix</keyword>
<dbReference type="CDD" id="cd14066">
    <property type="entry name" value="STKc_IRAK"/>
    <property type="match status" value="1"/>
</dbReference>
<dbReference type="SUPFAM" id="SSF56112">
    <property type="entry name" value="Protein kinase-like (PK-like)"/>
    <property type="match status" value="1"/>
</dbReference>
<comment type="catalytic activity">
    <reaction evidence="12">
        <text>L-threonyl-[protein] + ATP = O-phospho-L-threonyl-[protein] + ADP + H(+)</text>
        <dbReference type="Rhea" id="RHEA:46608"/>
        <dbReference type="Rhea" id="RHEA-COMP:11060"/>
        <dbReference type="Rhea" id="RHEA-COMP:11605"/>
        <dbReference type="ChEBI" id="CHEBI:15378"/>
        <dbReference type="ChEBI" id="CHEBI:30013"/>
        <dbReference type="ChEBI" id="CHEBI:30616"/>
        <dbReference type="ChEBI" id="CHEBI:61977"/>
        <dbReference type="ChEBI" id="CHEBI:456216"/>
        <dbReference type="EC" id="2.7.11.1"/>
    </reaction>
</comment>
<feature type="domain" description="Protein kinase" evidence="17">
    <location>
        <begin position="69"/>
        <end position="360"/>
    </location>
</feature>
<evidence type="ECO:0000256" key="13">
    <source>
        <dbReference type="ARBA" id="ARBA00048679"/>
    </source>
</evidence>